<evidence type="ECO:0008006" key="3">
    <source>
        <dbReference type="Google" id="ProtNLM"/>
    </source>
</evidence>
<evidence type="ECO:0000313" key="1">
    <source>
        <dbReference type="EMBL" id="SMD06592.1"/>
    </source>
</evidence>
<dbReference type="GO" id="GO:0005524">
    <property type="term" value="F:ATP binding"/>
    <property type="evidence" value="ECO:0007669"/>
    <property type="project" value="InterPro"/>
</dbReference>
<keyword evidence="2" id="KW-1185">Reference proteome</keyword>
<evidence type="ECO:0000313" key="2">
    <source>
        <dbReference type="Proteomes" id="UP000192656"/>
    </source>
</evidence>
<dbReference type="AlphaFoldDB" id="A0A1W2EAZ9"/>
<organism evidence="1 2">
    <name type="scientific">Fulvimarina manganoxydans</name>
    <dbReference type="NCBI Taxonomy" id="937218"/>
    <lineage>
        <taxon>Bacteria</taxon>
        <taxon>Pseudomonadati</taxon>
        <taxon>Pseudomonadota</taxon>
        <taxon>Alphaproteobacteria</taxon>
        <taxon>Hyphomicrobiales</taxon>
        <taxon>Aurantimonadaceae</taxon>
        <taxon>Fulvimarina</taxon>
    </lineage>
</organism>
<dbReference type="InterPro" id="IPR037219">
    <property type="entry name" value="Peptidase_M41-like"/>
</dbReference>
<dbReference type="RefSeq" id="WP_139798489.1">
    <property type="nucleotide sequence ID" value="NZ_FWXR01000023.1"/>
</dbReference>
<proteinExistence type="predicted"/>
<gene>
    <name evidence="1" type="ORF">SAMN06297251_12316</name>
</gene>
<name>A0A1W2EAZ9_9HYPH</name>
<dbReference type="GO" id="GO:0006508">
    <property type="term" value="P:proteolysis"/>
    <property type="evidence" value="ECO:0007669"/>
    <property type="project" value="InterPro"/>
</dbReference>
<accession>A0A1W2EAZ9</accession>
<dbReference type="Proteomes" id="UP000192656">
    <property type="component" value="Unassembled WGS sequence"/>
</dbReference>
<dbReference type="SUPFAM" id="SSF140990">
    <property type="entry name" value="FtsH protease domain-like"/>
    <property type="match status" value="1"/>
</dbReference>
<sequence>MPETACVVRRCCDHGPPNKVFVETTGDQNNRGPELSSGAVVETLATVPTASWQDALHEAGHGVIGHACGRHIESITAAAQPHVRWAPGHYDNLSLFRIAVSFSGQIGEMSDRRFYRTVSEEVEADFIDRALEGKVGRCDLCQMALAAWLTAGQEATRDKAIAAFRQGQSIAIEIATMSRYRAAIHRLARALMEEETIEGSRAHEIIAETIRFGDMVCEEEEIPNACKA</sequence>
<dbReference type="EMBL" id="FWXR01000023">
    <property type="protein sequence ID" value="SMD06592.1"/>
    <property type="molecule type" value="Genomic_DNA"/>
</dbReference>
<dbReference type="OrthoDB" id="8371880at2"/>
<dbReference type="STRING" id="937218.SAMN06297251_12316"/>
<protein>
    <recommendedName>
        <fullName evidence="3">Peptidase family M41</fullName>
    </recommendedName>
</protein>
<dbReference type="GO" id="GO:0004222">
    <property type="term" value="F:metalloendopeptidase activity"/>
    <property type="evidence" value="ECO:0007669"/>
    <property type="project" value="InterPro"/>
</dbReference>
<reference evidence="1 2" key="1">
    <citation type="submission" date="2017-04" db="EMBL/GenBank/DDBJ databases">
        <authorList>
            <person name="Afonso C.L."/>
            <person name="Miller P.J."/>
            <person name="Scott M.A."/>
            <person name="Spackman E."/>
            <person name="Goraichik I."/>
            <person name="Dimitrov K.M."/>
            <person name="Suarez D.L."/>
            <person name="Swayne D.E."/>
        </authorList>
    </citation>
    <scope>NUCLEOTIDE SEQUENCE [LARGE SCALE GENOMIC DNA]</scope>
    <source>
        <strain evidence="1 2">CGMCC 1.10972</strain>
    </source>
</reference>
<dbReference type="GO" id="GO:0004176">
    <property type="term" value="F:ATP-dependent peptidase activity"/>
    <property type="evidence" value="ECO:0007669"/>
    <property type="project" value="InterPro"/>
</dbReference>